<dbReference type="Pfam" id="PF12796">
    <property type="entry name" value="Ank_2"/>
    <property type="match status" value="2"/>
</dbReference>
<name>A0A444HE77_9FLAO</name>
<dbReference type="PANTHER" id="PTHR24188">
    <property type="entry name" value="ANKYRIN REPEAT PROTEIN"/>
    <property type="match status" value="1"/>
</dbReference>
<evidence type="ECO:0000256" key="3">
    <source>
        <dbReference type="PROSITE-ProRule" id="PRU00023"/>
    </source>
</evidence>
<dbReference type="SUPFAM" id="SSF48403">
    <property type="entry name" value="Ankyrin repeat"/>
    <property type="match status" value="1"/>
</dbReference>
<dbReference type="OrthoDB" id="9812708at2"/>
<protein>
    <submittedName>
        <fullName evidence="4">Uncharacterized protein</fullName>
    </submittedName>
</protein>
<evidence type="ECO:0000256" key="2">
    <source>
        <dbReference type="ARBA" id="ARBA00023043"/>
    </source>
</evidence>
<evidence type="ECO:0000313" key="5">
    <source>
        <dbReference type="Proteomes" id="UP000287527"/>
    </source>
</evidence>
<dbReference type="EMBL" id="SBII01000002">
    <property type="protein sequence ID" value="RWX02591.1"/>
    <property type="molecule type" value="Genomic_DNA"/>
</dbReference>
<gene>
    <name evidence="4" type="ORF">EPI11_05085</name>
</gene>
<dbReference type="RefSeq" id="WP_128388860.1">
    <property type="nucleotide sequence ID" value="NZ_SBII01000002.1"/>
</dbReference>
<keyword evidence="5" id="KW-1185">Reference proteome</keyword>
<dbReference type="Gene3D" id="1.25.40.20">
    <property type="entry name" value="Ankyrin repeat-containing domain"/>
    <property type="match status" value="1"/>
</dbReference>
<keyword evidence="2 3" id="KW-0040">ANK repeat</keyword>
<dbReference type="AlphaFoldDB" id="A0A444HE77"/>
<dbReference type="PROSITE" id="PS50297">
    <property type="entry name" value="ANK_REP_REGION"/>
    <property type="match status" value="1"/>
</dbReference>
<keyword evidence="1" id="KW-0677">Repeat</keyword>
<dbReference type="InterPro" id="IPR002110">
    <property type="entry name" value="Ankyrin_rpt"/>
</dbReference>
<comment type="caution">
    <text evidence="4">The sequence shown here is derived from an EMBL/GenBank/DDBJ whole genome shotgun (WGS) entry which is preliminary data.</text>
</comment>
<organism evidence="4 5">
    <name type="scientific">Flavobacterium cerinum</name>
    <dbReference type="NCBI Taxonomy" id="2502784"/>
    <lineage>
        <taxon>Bacteria</taxon>
        <taxon>Pseudomonadati</taxon>
        <taxon>Bacteroidota</taxon>
        <taxon>Flavobacteriia</taxon>
        <taxon>Flavobacteriales</taxon>
        <taxon>Flavobacteriaceae</taxon>
        <taxon>Flavobacterium</taxon>
    </lineage>
</organism>
<evidence type="ECO:0000256" key="1">
    <source>
        <dbReference type="ARBA" id="ARBA00022737"/>
    </source>
</evidence>
<dbReference type="Proteomes" id="UP000287527">
    <property type="component" value="Unassembled WGS sequence"/>
</dbReference>
<dbReference type="InterPro" id="IPR036770">
    <property type="entry name" value="Ankyrin_rpt-contain_sf"/>
</dbReference>
<dbReference type="PROSITE" id="PS50088">
    <property type="entry name" value="ANK_REPEAT"/>
    <property type="match status" value="1"/>
</dbReference>
<evidence type="ECO:0000313" key="4">
    <source>
        <dbReference type="EMBL" id="RWX02591.1"/>
    </source>
</evidence>
<dbReference type="SMART" id="SM00248">
    <property type="entry name" value="ANK"/>
    <property type="match status" value="5"/>
</dbReference>
<reference evidence="4 5" key="1">
    <citation type="submission" date="2019-01" db="EMBL/GenBank/DDBJ databases">
        <title>Flavobacterium sp. nov.,isolated from freshwater.</title>
        <authorList>
            <person name="Zhang R."/>
            <person name="Du Z.-J."/>
        </authorList>
    </citation>
    <scope>NUCLEOTIDE SEQUENCE [LARGE SCALE GENOMIC DNA]</scope>
    <source>
        <strain evidence="4 5">1E403</strain>
    </source>
</reference>
<proteinExistence type="predicted"/>
<feature type="repeat" description="ANK" evidence="3">
    <location>
        <begin position="62"/>
        <end position="94"/>
    </location>
</feature>
<sequence length="227" mass="24595">MKIVFLLMVSLLGITDCEAQDKNNNNKTNKNDMIVEAVKTNKTETVKTLLKEGASVESRDAENHTLLLIATHQNALEMAKILVEAGANVNTQDSIKDSPFLYAGARGHLELVKLYLSNEADFTVFNRYGGSALIPAAEKGHVEVVRLLSSTKDFPINHVNNLGWTALMEAVVLGTGGKVHTEIVQILVDAGCDITIPDFDGVTALTHAKNRGFKEIAAILEAAAKRN</sequence>
<accession>A0A444HE77</accession>
<dbReference type="PANTHER" id="PTHR24188:SF29">
    <property type="entry name" value="GH09064P"/>
    <property type="match status" value="1"/>
</dbReference>